<feature type="compositionally biased region" description="Low complexity" evidence="1">
    <location>
        <begin position="206"/>
        <end position="217"/>
    </location>
</feature>
<evidence type="ECO:0000313" key="4">
    <source>
        <dbReference type="Proteomes" id="UP001434883"/>
    </source>
</evidence>
<comment type="caution">
    <text evidence="3">The sequence shown here is derived from an EMBL/GenBank/DDBJ whole genome shotgun (WGS) entry which is preliminary data.</text>
</comment>
<feature type="compositionally biased region" description="Low complexity" evidence="1">
    <location>
        <begin position="60"/>
        <end position="78"/>
    </location>
</feature>
<feature type="compositionally biased region" description="Polar residues" evidence="1">
    <location>
        <begin position="218"/>
        <end position="229"/>
    </location>
</feature>
<keyword evidence="2" id="KW-0472">Membrane</keyword>
<feature type="region of interest" description="Disordered" evidence="1">
    <location>
        <begin position="255"/>
        <end position="299"/>
    </location>
</feature>
<evidence type="ECO:0000256" key="1">
    <source>
        <dbReference type="SAM" id="MobiDB-lite"/>
    </source>
</evidence>
<feature type="region of interest" description="Disordered" evidence="1">
    <location>
        <begin position="117"/>
        <end position="238"/>
    </location>
</feature>
<feature type="compositionally biased region" description="Low complexity" evidence="1">
    <location>
        <begin position="262"/>
        <end position="285"/>
    </location>
</feature>
<sequence>MASLLNSRLGISSSPVSITTSSSSSFHSKVRAGSHMSSSLKNASSSSSRGPGRPPTAMQSENSGGSSSSSSFAGSHSMSLGKPAMVRQVGSGRPRNPVGRPSKQMLKLREEAAAAAAFRKRKVPSQEGEHSGPERNCIILQDRGPSSSTVSSSSYSSSSKAPSSSLLLHGQTNGTLSPSSKPRPQPPVSESHSPAKAVWTYKRTNPPLSHSSPLDPSFANNSHNRTSVGDSGLHGQGTGRTFLEYQGLKKRKAGCIEEHSPSSKLSVQRLPSSSSSSATSSSPRSNFYPWKDSKSGSLDGEMEKKLATQKLMDRHVEHAASQQNRASSSMPSDVEYSPVGDGLGMRDFWLYVWLRRAALIAAHIVCLGLTLIISVLSRPGTKDREICLYMTCWDVILSAGLYFSYHVAHAG</sequence>
<protein>
    <submittedName>
        <fullName evidence="3">Uncharacterized protein</fullName>
    </submittedName>
</protein>
<keyword evidence="2" id="KW-0812">Transmembrane</keyword>
<feature type="compositionally biased region" description="Polar residues" evidence="1">
    <location>
        <begin position="170"/>
        <end position="180"/>
    </location>
</feature>
<evidence type="ECO:0000256" key="2">
    <source>
        <dbReference type="SAM" id="Phobius"/>
    </source>
</evidence>
<keyword evidence="2" id="KW-1133">Transmembrane helix</keyword>
<accession>A0ABV0R4P2</accession>
<feature type="transmembrane region" description="Helical" evidence="2">
    <location>
        <begin position="353"/>
        <end position="374"/>
    </location>
</feature>
<feature type="compositionally biased region" description="Low complexity" evidence="1">
    <location>
        <begin position="12"/>
        <end position="27"/>
    </location>
</feature>
<dbReference type="Proteomes" id="UP001434883">
    <property type="component" value="Unassembled WGS sequence"/>
</dbReference>
<dbReference type="EMBL" id="JAHRIN010034191">
    <property type="protein sequence ID" value="MEQ2203104.1"/>
    <property type="molecule type" value="Genomic_DNA"/>
</dbReference>
<reference evidence="3 4" key="1">
    <citation type="submission" date="2021-06" db="EMBL/GenBank/DDBJ databases">
        <authorList>
            <person name="Palmer J.M."/>
        </authorList>
    </citation>
    <scope>NUCLEOTIDE SEQUENCE [LARGE SCALE GENOMIC DNA]</scope>
    <source>
        <strain evidence="3 4">XC_2019</strain>
        <tissue evidence="3">Muscle</tissue>
    </source>
</reference>
<feature type="compositionally biased region" description="Polar residues" evidence="1">
    <location>
        <begin position="1"/>
        <end position="11"/>
    </location>
</feature>
<gene>
    <name evidence="3" type="ORF">XENOCAPTIV_024705</name>
</gene>
<feature type="compositionally biased region" description="Low complexity" evidence="1">
    <location>
        <begin position="146"/>
        <end position="165"/>
    </location>
</feature>
<proteinExistence type="predicted"/>
<name>A0ABV0R4P2_9TELE</name>
<organism evidence="3 4">
    <name type="scientific">Xenoophorus captivus</name>
    <dbReference type="NCBI Taxonomy" id="1517983"/>
    <lineage>
        <taxon>Eukaryota</taxon>
        <taxon>Metazoa</taxon>
        <taxon>Chordata</taxon>
        <taxon>Craniata</taxon>
        <taxon>Vertebrata</taxon>
        <taxon>Euteleostomi</taxon>
        <taxon>Actinopterygii</taxon>
        <taxon>Neopterygii</taxon>
        <taxon>Teleostei</taxon>
        <taxon>Neoteleostei</taxon>
        <taxon>Acanthomorphata</taxon>
        <taxon>Ovalentaria</taxon>
        <taxon>Atherinomorphae</taxon>
        <taxon>Cyprinodontiformes</taxon>
        <taxon>Goodeidae</taxon>
        <taxon>Xenoophorus</taxon>
    </lineage>
</organism>
<evidence type="ECO:0000313" key="3">
    <source>
        <dbReference type="EMBL" id="MEQ2203104.1"/>
    </source>
</evidence>
<feature type="transmembrane region" description="Helical" evidence="2">
    <location>
        <begin position="386"/>
        <end position="405"/>
    </location>
</feature>
<keyword evidence="4" id="KW-1185">Reference proteome</keyword>
<feature type="compositionally biased region" description="Low complexity" evidence="1">
    <location>
        <begin position="34"/>
        <end position="51"/>
    </location>
</feature>
<feature type="region of interest" description="Disordered" evidence="1">
    <location>
        <begin position="1"/>
        <end position="78"/>
    </location>
</feature>